<feature type="compositionally biased region" description="Polar residues" evidence="1">
    <location>
        <begin position="43"/>
        <end position="52"/>
    </location>
</feature>
<gene>
    <name evidence="2" type="ORF">B0T18DRAFT_220555</name>
</gene>
<protein>
    <submittedName>
        <fullName evidence="2">Uncharacterized protein</fullName>
    </submittedName>
</protein>
<organism evidence="2 3">
    <name type="scientific">Schizothecium vesticola</name>
    <dbReference type="NCBI Taxonomy" id="314040"/>
    <lineage>
        <taxon>Eukaryota</taxon>
        <taxon>Fungi</taxon>
        <taxon>Dikarya</taxon>
        <taxon>Ascomycota</taxon>
        <taxon>Pezizomycotina</taxon>
        <taxon>Sordariomycetes</taxon>
        <taxon>Sordariomycetidae</taxon>
        <taxon>Sordariales</taxon>
        <taxon>Schizotheciaceae</taxon>
        <taxon>Schizothecium</taxon>
    </lineage>
</organism>
<dbReference type="AlphaFoldDB" id="A0AA40EKD2"/>
<proteinExistence type="predicted"/>
<feature type="compositionally biased region" description="Polar residues" evidence="1">
    <location>
        <begin position="7"/>
        <end position="35"/>
    </location>
</feature>
<dbReference type="EMBL" id="JAUKUD010000006">
    <property type="protein sequence ID" value="KAK0740946.1"/>
    <property type="molecule type" value="Genomic_DNA"/>
</dbReference>
<dbReference type="Proteomes" id="UP001172155">
    <property type="component" value="Unassembled WGS sequence"/>
</dbReference>
<evidence type="ECO:0000313" key="3">
    <source>
        <dbReference type="Proteomes" id="UP001172155"/>
    </source>
</evidence>
<sequence length="246" mass="27034">MAKSARPTVTTPQQCQWRTTKTTRWETNPPSSSTHGFYYPTVPTKTSDQRSPCPTDIPGSWAGPPSPNSRHQYVVSRPPTHHLSQRLRDIGLPLCISYVGTLVLDSAYPERLSVTTSPRESHTHTLMGAGRTSTDKIRLTSPGSQNHPRSVYTVSADPAVPRNGFLAPASLSIRILEGPISFLGLWLGLTLRHTRARKNSYIACLACGVSVRWRVCPENSDSIPRPPASQYITMPYLASGPIYTLA</sequence>
<evidence type="ECO:0000256" key="1">
    <source>
        <dbReference type="SAM" id="MobiDB-lite"/>
    </source>
</evidence>
<feature type="region of interest" description="Disordered" evidence="1">
    <location>
        <begin position="1"/>
        <end position="73"/>
    </location>
</feature>
<name>A0AA40EKD2_9PEZI</name>
<accession>A0AA40EKD2</accession>
<reference evidence="2" key="1">
    <citation type="submission" date="2023-06" db="EMBL/GenBank/DDBJ databases">
        <title>Genome-scale phylogeny and comparative genomics of the fungal order Sordariales.</title>
        <authorList>
            <consortium name="Lawrence Berkeley National Laboratory"/>
            <person name="Hensen N."/>
            <person name="Bonometti L."/>
            <person name="Westerberg I."/>
            <person name="Brannstrom I.O."/>
            <person name="Guillou S."/>
            <person name="Cros-Aarteil S."/>
            <person name="Calhoun S."/>
            <person name="Haridas S."/>
            <person name="Kuo A."/>
            <person name="Mondo S."/>
            <person name="Pangilinan J."/>
            <person name="Riley R."/>
            <person name="LaButti K."/>
            <person name="Andreopoulos B."/>
            <person name="Lipzen A."/>
            <person name="Chen C."/>
            <person name="Yanf M."/>
            <person name="Daum C."/>
            <person name="Ng V."/>
            <person name="Clum A."/>
            <person name="Steindorff A."/>
            <person name="Ohm R."/>
            <person name="Martin F."/>
            <person name="Silar P."/>
            <person name="Natvig D."/>
            <person name="Lalanne C."/>
            <person name="Gautier V."/>
            <person name="Ament-velasquez S.L."/>
            <person name="Kruys A."/>
            <person name="Hutchinson M.I."/>
            <person name="Powell A.J."/>
            <person name="Barry K."/>
            <person name="Miller A.N."/>
            <person name="Grigoriev I.V."/>
            <person name="Debuchy R."/>
            <person name="Gladieux P."/>
            <person name="Thoren M.H."/>
            <person name="Johannesson H."/>
        </authorList>
    </citation>
    <scope>NUCLEOTIDE SEQUENCE</scope>
    <source>
        <strain evidence="2">SMH3187-1</strain>
    </source>
</reference>
<comment type="caution">
    <text evidence="2">The sequence shown here is derived from an EMBL/GenBank/DDBJ whole genome shotgun (WGS) entry which is preliminary data.</text>
</comment>
<evidence type="ECO:0000313" key="2">
    <source>
        <dbReference type="EMBL" id="KAK0740946.1"/>
    </source>
</evidence>
<feature type="region of interest" description="Disordered" evidence="1">
    <location>
        <begin position="114"/>
        <end position="151"/>
    </location>
</feature>
<keyword evidence="3" id="KW-1185">Reference proteome</keyword>